<proteinExistence type="predicted"/>
<accession>A0AAE0WBT7</accession>
<keyword evidence="2" id="KW-1185">Reference proteome</keyword>
<organism evidence="1 2">
    <name type="scientific">Potamilus streckersoni</name>
    <dbReference type="NCBI Taxonomy" id="2493646"/>
    <lineage>
        <taxon>Eukaryota</taxon>
        <taxon>Metazoa</taxon>
        <taxon>Spiralia</taxon>
        <taxon>Lophotrochozoa</taxon>
        <taxon>Mollusca</taxon>
        <taxon>Bivalvia</taxon>
        <taxon>Autobranchia</taxon>
        <taxon>Heteroconchia</taxon>
        <taxon>Palaeoheterodonta</taxon>
        <taxon>Unionida</taxon>
        <taxon>Unionoidea</taxon>
        <taxon>Unionidae</taxon>
        <taxon>Ambleminae</taxon>
        <taxon>Lampsilini</taxon>
        <taxon>Potamilus</taxon>
    </lineage>
</organism>
<protein>
    <submittedName>
        <fullName evidence="1">Uncharacterized protein</fullName>
    </submittedName>
</protein>
<evidence type="ECO:0000313" key="2">
    <source>
        <dbReference type="Proteomes" id="UP001195483"/>
    </source>
</evidence>
<evidence type="ECO:0000313" key="1">
    <source>
        <dbReference type="EMBL" id="KAK3609493.1"/>
    </source>
</evidence>
<reference evidence="1" key="3">
    <citation type="submission" date="2023-05" db="EMBL/GenBank/DDBJ databases">
        <authorList>
            <person name="Smith C.H."/>
        </authorList>
    </citation>
    <scope>NUCLEOTIDE SEQUENCE</scope>
    <source>
        <strain evidence="1">CHS0354</strain>
        <tissue evidence="1">Mantle</tissue>
    </source>
</reference>
<name>A0AAE0WBT7_9BIVA</name>
<dbReference type="EMBL" id="JAEAOA010001348">
    <property type="protein sequence ID" value="KAK3609493.1"/>
    <property type="molecule type" value="Genomic_DNA"/>
</dbReference>
<reference evidence="1" key="2">
    <citation type="journal article" date="2021" name="Genome Biol. Evol.">
        <title>Developing a high-quality reference genome for a parasitic bivalve with doubly uniparental inheritance (Bivalvia: Unionida).</title>
        <authorList>
            <person name="Smith C.H."/>
        </authorList>
    </citation>
    <scope>NUCLEOTIDE SEQUENCE</scope>
    <source>
        <strain evidence="1">CHS0354</strain>
        <tissue evidence="1">Mantle</tissue>
    </source>
</reference>
<feature type="non-terminal residue" evidence="1">
    <location>
        <position position="77"/>
    </location>
</feature>
<reference evidence="1" key="1">
    <citation type="journal article" date="2021" name="Genome Biol. Evol.">
        <title>A High-Quality Reference Genome for a Parasitic Bivalve with Doubly Uniparental Inheritance (Bivalvia: Unionida).</title>
        <authorList>
            <person name="Smith C.H."/>
        </authorList>
    </citation>
    <scope>NUCLEOTIDE SEQUENCE</scope>
    <source>
        <strain evidence="1">CHS0354</strain>
    </source>
</reference>
<dbReference type="Proteomes" id="UP001195483">
    <property type="component" value="Unassembled WGS sequence"/>
</dbReference>
<dbReference type="AlphaFoldDB" id="A0AAE0WBT7"/>
<comment type="caution">
    <text evidence="1">The sequence shown here is derived from an EMBL/GenBank/DDBJ whole genome shotgun (WGS) entry which is preliminary data.</text>
</comment>
<gene>
    <name evidence="1" type="ORF">CHS0354_022259</name>
</gene>
<sequence>MTGLSITTAILSAPIDIVEEKYLPWRGLLIKAQMALSQLQNEWHTASYSTNGTQPVTERMALSQLQHKWHSASYKTN</sequence>